<evidence type="ECO:0000256" key="6">
    <source>
        <dbReference type="ARBA" id="ARBA00022840"/>
    </source>
</evidence>
<reference evidence="10" key="1">
    <citation type="submission" date="2023-04" db="EMBL/GenBank/DDBJ databases">
        <authorList>
            <person name="Vijverberg K."/>
            <person name="Xiong W."/>
            <person name="Schranz E."/>
        </authorList>
    </citation>
    <scope>NUCLEOTIDE SEQUENCE</scope>
</reference>
<dbReference type="SUPFAM" id="SSF56112">
    <property type="entry name" value="Protein kinase-like (PK-like)"/>
    <property type="match status" value="1"/>
</dbReference>
<dbReference type="InterPro" id="IPR008266">
    <property type="entry name" value="Tyr_kinase_AS"/>
</dbReference>
<dbReference type="PROSITE" id="PS00109">
    <property type="entry name" value="PROTEIN_KINASE_TYR"/>
    <property type="match status" value="1"/>
</dbReference>
<keyword evidence="11" id="KW-1185">Reference proteome</keyword>
<keyword evidence="3" id="KW-0808">Transferase</keyword>
<dbReference type="PANTHER" id="PTHR48005:SF16">
    <property type="entry name" value="MDIS1-INTERACTING RECEPTOR LIKE KINASE 2-LIKE ISOFORM X1"/>
    <property type="match status" value="1"/>
</dbReference>
<keyword evidence="2" id="KW-0723">Serine/threonine-protein kinase</keyword>
<keyword evidence="5" id="KW-0418">Kinase</keyword>
<dbReference type="InterPro" id="IPR000719">
    <property type="entry name" value="Prot_kinase_dom"/>
</dbReference>
<keyword evidence="6" id="KW-0067">ATP-binding</keyword>
<evidence type="ECO:0000256" key="5">
    <source>
        <dbReference type="ARBA" id="ARBA00022777"/>
    </source>
</evidence>
<sequence length="147" mass="16396">MEKGSLFSTLSDNEFTVMLDWKTRVKIIKHVAHALSYMHHDCSPPIIHRDISRNNILLNKEMEGFVADFGAARLLDLDSSDQTIVVGTLGYIARELAYNIIVNEKCDVYSFGVLALETVGGKHPGDLLTSLNYLNREGATLESILDK</sequence>
<feature type="domain" description="Protein kinase" evidence="9">
    <location>
        <begin position="1"/>
        <end position="147"/>
    </location>
</feature>
<dbReference type="Gene3D" id="1.10.510.10">
    <property type="entry name" value="Transferase(Phosphotransferase) domain 1"/>
    <property type="match status" value="1"/>
</dbReference>
<name>A0AA35YCS4_LACSI</name>
<organism evidence="10 11">
    <name type="scientific">Lactuca saligna</name>
    <name type="common">Willowleaf lettuce</name>
    <dbReference type="NCBI Taxonomy" id="75948"/>
    <lineage>
        <taxon>Eukaryota</taxon>
        <taxon>Viridiplantae</taxon>
        <taxon>Streptophyta</taxon>
        <taxon>Embryophyta</taxon>
        <taxon>Tracheophyta</taxon>
        <taxon>Spermatophyta</taxon>
        <taxon>Magnoliopsida</taxon>
        <taxon>eudicotyledons</taxon>
        <taxon>Gunneridae</taxon>
        <taxon>Pentapetalae</taxon>
        <taxon>asterids</taxon>
        <taxon>campanulids</taxon>
        <taxon>Asterales</taxon>
        <taxon>Asteraceae</taxon>
        <taxon>Cichorioideae</taxon>
        <taxon>Cichorieae</taxon>
        <taxon>Lactucinae</taxon>
        <taxon>Lactuca</taxon>
    </lineage>
</organism>
<dbReference type="GO" id="GO:0005524">
    <property type="term" value="F:ATP binding"/>
    <property type="evidence" value="ECO:0007669"/>
    <property type="project" value="UniProtKB-KW"/>
</dbReference>
<evidence type="ECO:0000256" key="3">
    <source>
        <dbReference type="ARBA" id="ARBA00022679"/>
    </source>
</evidence>
<keyword evidence="4" id="KW-0547">Nucleotide-binding</keyword>
<dbReference type="PROSITE" id="PS50011">
    <property type="entry name" value="PROTEIN_KINASE_DOM"/>
    <property type="match status" value="1"/>
</dbReference>
<dbReference type="GO" id="GO:0004674">
    <property type="term" value="F:protein serine/threonine kinase activity"/>
    <property type="evidence" value="ECO:0007669"/>
    <property type="project" value="UniProtKB-KW"/>
</dbReference>
<evidence type="ECO:0000256" key="7">
    <source>
        <dbReference type="ARBA" id="ARBA00047899"/>
    </source>
</evidence>
<dbReference type="Pfam" id="PF00069">
    <property type="entry name" value="Pkinase"/>
    <property type="match status" value="1"/>
</dbReference>
<dbReference type="InterPro" id="IPR011009">
    <property type="entry name" value="Kinase-like_dom_sf"/>
</dbReference>
<dbReference type="EMBL" id="OX465078">
    <property type="protein sequence ID" value="CAI9270497.1"/>
    <property type="molecule type" value="Genomic_DNA"/>
</dbReference>
<evidence type="ECO:0000256" key="4">
    <source>
        <dbReference type="ARBA" id="ARBA00022741"/>
    </source>
</evidence>
<dbReference type="FunFam" id="1.10.510.10:FF:001023">
    <property type="entry name" value="Os07g0541700 protein"/>
    <property type="match status" value="1"/>
</dbReference>
<dbReference type="InterPro" id="IPR051420">
    <property type="entry name" value="Ser_Thr_Kinases_DiverseReg"/>
</dbReference>
<dbReference type="PANTHER" id="PTHR48005">
    <property type="entry name" value="LEUCINE RICH REPEAT KINASE 2"/>
    <property type="match status" value="1"/>
</dbReference>
<evidence type="ECO:0000313" key="11">
    <source>
        <dbReference type="Proteomes" id="UP001177003"/>
    </source>
</evidence>
<evidence type="ECO:0000256" key="8">
    <source>
        <dbReference type="ARBA" id="ARBA00048679"/>
    </source>
</evidence>
<dbReference type="EC" id="2.7.11.1" evidence="1"/>
<comment type="catalytic activity">
    <reaction evidence="7">
        <text>L-threonyl-[protein] + ATP = O-phospho-L-threonyl-[protein] + ADP + H(+)</text>
        <dbReference type="Rhea" id="RHEA:46608"/>
        <dbReference type="Rhea" id="RHEA-COMP:11060"/>
        <dbReference type="Rhea" id="RHEA-COMP:11605"/>
        <dbReference type="ChEBI" id="CHEBI:15378"/>
        <dbReference type="ChEBI" id="CHEBI:30013"/>
        <dbReference type="ChEBI" id="CHEBI:30616"/>
        <dbReference type="ChEBI" id="CHEBI:61977"/>
        <dbReference type="ChEBI" id="CHEBI:456216"/>
        <dbReference type="EC" id="2.7.11.1"/>
    </reaction>
</comment>
<proteinExistence type="predicted"/>
<evidence type="ECO:0000313" key="10">
    <source>
        <dbReference type="EMBL" id="CAI9270497.1"/>
    </source>
</evidence>
<protein>
    <recommendedName>
        <fullName evidence="1">non-specific serine/threonine protein kinase</fullName>
        <ecNumber evidence="1">2.7.11.1</ecNumber>
    </recommendedName>
</protein>
<evidence type="ECO:0000256" key="2">
    <source>
        <dbReference type="ARBA" id="ARBA00022527"/>
    </source>
</evidence>
<evidence type="ECO:0000256" key="1">
    <source>
        <dbReference type="ARBA" id="ARBA00012513"/>
    </source>
</evidence>
<dbReference type="Proteomes" id="UP001177003">
    <property type="component" value="Chromosome 2"/>
</dbReference>
<comment type="catalytic activity">
    <reaction evidence="8">
        <text>L-seryl-[protein] + ATP = O-phospho-L-seryl-[protein] + ADP + H(+)</text>
        <dbReference type="Rhea" id="RHEA:17989"/>
        <dbReference type="Rhea" id="RHEA-COMP:9863"/>
        <dbReference type="Rhea" id="RHEA-COMP:11604"/>
        <dbReference type="ChEBI" id="CHEBI:15378"/>
        <dbReference type="ChEBI" id="CHEBI:29999"/>
        <dbReference type="ChEBI" id="CHEBI:30616"/>
        <dbReference type="ChEBI" id="CHEBI:83421"/>
        <dbReference type="ChEBI" id="CHEBI:456216"/>
        <dbReference type="EC" id="2.7.11.1"/>
    </reaction>
</comment>
<evidence type="ECO:0000259" key="9">
    <source>
        <dbReference type="PROSITE" id="PS50011"/>
    </source>
</evidence>
<dbReference type="AlphaFoldDB" id="A0AA35YCS4"/>
<gene>
    <name evidence="10" type="ORF">LSALG_LOCUS10802</name>
</gene>
<accession>A0AA35YCS4</accession>